<dbReference type="GO" id="GO:0004013">
    <property type="term" value="F:adenosylhomocysteinase activity"/>
    <property type="evidence" value="ECO:0007669"/>
    <property type="project" value="TreeGrafter"/>
</dbReference>
<dbReference type="EC" id="3.3.1.1" evidence="6"/>
<dbReference type="GO" id="GO:0005829">
    <property type="term" value="C:cytosol"/>
    <property type="evidence" value="ECO:0007669"/>
    <property type="project" value="TreeGrafter"/>
</dbReference>
<feature type="binding site" evidence="4">
    <location>
        <position position="227"/>
    </location>
    <ligand>
        <name>NAD(+)</name>
        <dbReference type="ChEBI" id="CHEBI:57540"/>
    </ligand>
</feature>
<dbReference type="CDD" id="cd00401">
    <property type="entry name" value="SAHH"/>
    <property type="match status" value="1"/>
</dbReference>
<keyword evidence="7" id="KW-1185">Reference proteome</keyword>
<evidence type="ECO:0000313" key="7">
    <source>
        <dbReference type="Proteomes" id="UP000823736"/>
    </source>
</evidence>
<dbReference type="InterPro" id="IPR042172">
    <property type="entry name" value="Adenosylhomocyst_ase-like_sf"/>
</dbReference>
<comment type="cofactor">
    <cofactor evidence="4">
        <name>NAD(+)</name>
        <dbReference type="ChEBI" id="CHEBI:57540"/>
    </cofactor>
    <text evidence="4">Binds 1 NAD(+) per subunit.</text>
</comment>
<evidence type="ECO:0000256" key="3">
    <source>
        <dbReference type="ARBA" id="ARBA00023027"/>
    </source>
</evidence>
<keyword evidence="6" id="KW-0378">Hydrolase</keyword>
<dbReference type="Proteomes" id="UP000823736">
    <property type="component" value="Unassembled WGS sequence"/>
</dbReference>
<dbReference type="PANTHER" id="PTHR23420:SF0">
    <property type="entry name" value="ADENOSYLHOMOCYSTEINASE"/>
    <property type="match status" value="1"/>
</dbReference>
<dbReference type="Pfam" id="PF00670">
    <property type="entry name" value="AdoHcyase_NAD"/>
    <property type="match status" value="1"/>
</dbReference>
<keyword evidence="3 4" id="KW-0520">NAD</keyword>
<proteinExistence type="inferred from homology"/>
<feature type="domain" description="S-adenosyl-L-homocysteine hydrolase NAD binding" evidence="5">
    <location>
        <begin position="175"/>
        <end position="336"/>
    </location>
</feature>
<dbReference type="Gene3D" id="3.40.50.1480">
    <property type="entry name" value="Adenosylhomocysteinase-like"/>
    <property type="match status" value="1"/>
</dbReference>
<dbReference type="RefSeq" id="WP_209491363.1">
    <property type="nucleotide sequence ID" value="NZ_JAGGLC010000003.1"/>
</dbReference>
<feature type="binding site" evidence="4">
    <location>
        <position position="330"/>
    </location>
    <ligand>
        <name>NAD(+)</name>
        <dbReference type="ChEBI" id="CHEBI:57540"/>
    </ligand>
</feature>
<dbReference type="SUPFAM" id="SSF52283">
    <property type="entry name" value="Formate/glycerate dehydrogenase catalytic domain-like"/>
    <property type="match status" value="1"/>
</dbReference>
<dbReference type="OrthoDB" id="8479at2157"/>
<evidence type="ECO:0000259" key="5">
    <source>
        <dbReference type="SMART" id="SM00997"/>
    </source>
</evidence>
<reference evidence="6" key="1">
    <citation type="submission" date="2021-03" db="EMBL/GenBank/DDBJ databases">
        <title>Genomic Encyclopedia of Type Strains, Phase IV (KMG-IV): sequencing the most valuable type-strain genomes for metagenomic binning, comparative biology and taxonomic classification.</title>
        <authorList>
            <person name="Goeker M."/>
        </authorList>
    </citation>
    <scope>NUCLEOTIDE SEQUENCE</scope>
    <source>
        <strain evidence="6">DSM 26232</strain>
    </source>
</reference>
<dbReference type="SMART" id="SM00996">
    <property type="entry name" value="AdoHcyase"/>
    <property type="match status" value="1"/>
</dbReference>
<dbReference type="EMBL" id="JAGGLC010000003">
    <property type="protein sequence ID" value="MBP1987082.1"/>
    <property type="molecule type" value="Genomic_DNA"/>
</dbReference>
<dbReference type="GO" id="GO:0006730">
    <property type="term" value="P:one-carbon metabolic process"/>
    <property type="evidence" value="ECO:0007669"/>
    <property type="project" value="UniProtKB-KW"/>
</dbReference>
<dbReference type="PIRSF" id="PIRSF001109">
    <property type="entry name" value="Ad_hcy_hydrolase"/>
    <property type="match status" value="1"/>
</dbReference>
<name>A0A8T4GXZ9_9EURY</name>
<sequence>MSTTDDPLSWAREYTPVLQSLGDEYDDEEPLAGYTIGLATHMEAVSGCLVETLARAGAEVLFTASEPQSTHGDVVQYLDDQPGITAFVREGMSDAEFDEAQHELLEREPDFLLDDGCELIAKVHDEHPEIAKQILGGGEQTTAGITRAEAMERDGVLEFPVYSVNDTPMKHFFDNVHGTGESALVNVSITTNTVITGQTVVVAGYGYCGRGIARKARGLGAQTVVTEVEPRKALQAHMDGHRVLSMPEAAEIGDIFITSTGTRDVIRREHFEAMQDGAQLANAGHFDVEIDLDGLAEYAESVSEPREGITRYTTPDGRHLNLLADGRLVNLTGPASDGHPAEIIDTTHAMMFVAADDLLTRDHDLGPGLYAIPDRLDRQMAERKLETLDIDTDAVTEKQVAYAEDWRNEGSAF</sequence>
<comment type="caution">
    <text evidence="6">The sequence shown here is derived from an EMBL/GenBank/DDBJ whole genome shotgun (WGS) entry which is preliminary data.</text>
</comment>
<dbReference type="SUPFAM" id="SSF51735">
    <property type="entry name" value="NAD(P)-binding Rossmann-fold domains"/>
    <property type="match status" value="1"/>
</dbReference>
<dbReference type="InterPro" id="IPR000043">
    <property type="entry name" value="Adenosylhomocysteinase-like"/>
</dbReference>
<dbReference type="GO" id="GO:0033353">
    <property type="term" value="P:S-adenosylmethionine cycle"/>
    <property type="evidence" value="ECO:0007669"/>
    <property type="project" value="TreeGrafter"/>
</dbReference>
<dbReference type="Gene3D" id="3.40.50.720">
    <property type="entry name" value="NAD(P)-binding Rossmann-like Domain"/>
    <property type="match status" value="1"/>
</dbReference>
<feature type="binding site" evidence="4">
    <location>
        <begin position="283"/>
        <end position="285"/>
    </location>
    <ligand>
        <name>NAD(+)</name>
        <dbReference type="ChEBI" id="CHEBI:57540"/>
    </ligand>
</feature>
<dbReference type="SMART" id="SM00997">
    <property type="entry name" value="AdoHcyase_NAD"/>
    <property type="match status" value="1"/>
</dbReference>
<organism evidence="6 7">
    <name type="scientific">Halolamina salifodinae</name>
    <dbReference type="NCBI Taxonomy" id="1202767"/>
    <lineage>
        <taxon>Archaea</taxon>
        <taxon>Methanobacteriati</taxon>
        <taxon>Methanobacteriota</taxon>
        <taxon>Stenosarchaea group</taxon>
        <taxon>Halobacteria</taxon>
        <taxon>Halobacteriales</taxon>
        <taxon>Haloferacaceae</taxon>
    </lineage>
</organism>
<evidence type="ECO:0000256" key="1">
    <source>
        <dbReference type="ARBA" id="ARBA00007122"/>
    </source>
</evidence>
<evidence type="ECO:0000256" key="2">
    <source>
        <dbReference type="ARBA" id="ARBA00022563"/>
    </source>
</evidence>
<dbReference type="AlphaFoldDB" id="A0A8T4GXZ9"/>
<feature type="binding site" evidence="4">
    <location>
        <begin position="206"/>
        <end position="211"/>
    </location>
    <ligand>
        <name>NAD(+)</name>
        <dbReference type="ChEBI" id="CHEBI:57540"/>
    </ligand>
</feature>
<dbReference type="InterPro" id="IPR015878">
    <property type="entry name" value="Ado_hCys_hydrolase_NAD-bd"/>
</dbReference>
<evidence type="ECO:0000313" key="6">
    <source>
        <dbReference type="EMBL" id="MBP1987082.1"/>
    </source>
</evidence>
<evidence type="ECO:0000256" key="4">
    <source>
        <dbReference type="PIRSR" id="PIRSR001109-2"/>
    </source>
</evidence>
<dbReference type="InterPro" id="IPR036291">
    <property type="entry name" value="NAD(P)-bd_dom_sf"/>
</dbReference>
<dbReference type="Pfam" id="PF05221">
    <property type="entry name" value="AdoHcyase"/>
    <property type="match status" value="1"/>
</dbReference>
<dbReference type="NCBIfam" id="NF004005">
    <property type="entry name" value="PRK05476.2-3"/>
    <property type="match status" value="1"/>
</dbReference>
<protein>
    <submittedName>
        <fullName evidence="6">Adenosylhomocysteinase</fullName>
        <ecNumber evidence="6">3.3.1.1</ecNumber>
    </submittedName>
</protein>
<gene>
    <name evidence="6" type="ORF">J2753_001580</name>
</gene>
<dbReference type="PANTHER" id="PTHR23420">
    <property type="entry name" value="ADENOSYLHOMOCYSTEINASE"/>
    <property type="match status" value="1"/>
</dbReference>
<comment type="similarity">
    <text evidence="1">Belongs to the adenosylhomocysteinase family.</text>
</comment>
<accession>A0A8T4GXZ9</accession>
<feature type="binding site" evidence="4">
    <location>
        <position position="339"/>
    </location>
    <ligand>
        <name>NAD(+)</name>
        <dbReference type="ChEBI" id="CHEBI:57540"/>
    </ligand>
</feature>
<keyword evidence="2" id="KW-0554">One-carbon metabolism</keyword>